<dbReference type="GO" id="GO:0005198">
    <property type="term" value="F:structural molecule activity"/>
    <property type="evidence" value="ECO:0007669"/>
    <property type="project" value="TreeGrafter"/>
</dbReference>
<dbReference type="EMBL" id="CAOJ01013954">
    <property type="protein sequence ID" value="CCO35015.1"/>
    <property type="molecule type" value="Genomic_DNA"/>
</dbReference>
<comment type="caution">
    <text evidence="5">The sequence shown here is derived from an EMBL/GenBank/DDBJ whole genome shotgun (WGS) entry which is preliminary data.</text>
</comment>
<evidence type="ECO:0000256" key="3">
    <source>
        <dbReference type="ARBA" id="ARBA00022737"/>
    </source>
</evidence>
<protein>
    <submittedName>
        <fullName evidence="5">Protein transport protein SEC31</fullName>
    </submittedName>
</protein>
<dbReference type="Gene3D" id="1.25.40.1030">
    <property type="match status" value="2"/>
</dbReference>
<proteinExistence type="predicted"/>
<name>M5C7G5_THACB</name>
<evidence type="ECO:0000256" key="2">
    <source>
        <dbReference type="ARBA" id="ARBA00022574"/>
    </source>
</evidence>
<dbReference type="PANTHER" id="PTHR13923:SF11">
    <property type="entry name" value="SECRETORY 31, ISOFORM D"/>
    <property type="match status" value="1"/>
</dbReference>
<gene>
    <name evidence="5" type="ORF">BN14_09128</name>
</gene>
<keyword evidence="1" id="KW-0813">Transport</keyword>
<feature type="region of interest" description="Disordered" evidence="4">
    <location>
        <begin position="539"/>
        <end position="602"/>
    </location>
</feature>
<dbReference type="GO" id="GO:0070971">
    <property type="term" value="C:endoplasmic reticulum exit site"/>
    <property type="evidence" value="ECO:0007669"/>
    <property type="project" value="TreeGrafter"/>
</dbReference>
<feature type="region of interest" description="Disordered" evidence="4">
    <location>
        <begin position="185"/>
        <end position="205"/>
    </location>
</feature>
<dbReference type="HOGENOM" id="CLU_345188_0_0_1"/>
<evidence type="ECO:0000256" key="4">
    <source>
        <dbReference type="SAM" id="MobiDB-lite"/>
    </source>
</evidence>
<feature type="region of interest" description="Disordered" evidence="4">
    <location>
        <begin position="673"/>
        <end position="718"/>
    </location>
</feature>
<organism evidence="5 6">
    <name type="scientific">Thanatephorus cucumeris (strain AG1-IB / isolate 7/3/14)</name>
    <name type="common">Lettuce bottom rot fungus</name>
    <name type="synonym">Rhizoctonia solani</name>
    <dbReference type="NCBI Taxonomy" id="1108050"/>
    <lineage>
        <taxon>Eukaryota</taxon>
        <taxon>Fungi</taxon>
        <taxon>Dikarya</taxon>
        <taxon>Basidiomycota</taxon>
        <taxon>Agaricomycotina</taxon>
        <taxon>Agaricomycetes</taxon>
        <taxon>Cantharellales</taxon>
        <taxon>Ceratobasidiaceae</taxon>
        <taxon>Rhizoctonia</taxon>
        <taxon>Rhizoctonia solani AG-1</taxon>
    </lineage>
</organism>
<dbReference type="Proteomes" id="UP000012065">
    <property type="component" value="Unassembled WGS sequence"/>
</dbReference>
<reference evidence="5 6" key="1">
    <citation type="journal article" date="2013" name="J. Biotechnol.">
        <title>Establishment and interpretation of the genome sequence of the phytopathogenic fungus Rhizoctonia solani AG1-IB isolate 7/3/14.</title>
        <authorList>
            <person name="Wibberg D.W."/>
            <person name="Jelonek L.J."/>
            <person name="Rupp O.R."/>
            <person name="Hennig M.H."/>
            <person name="Eikmeyer F.E."/>
            <person name="Goesmann A.G."/>
            <person name="Hartmann A.H."/>
            <person name="Borriss R.B."/>
            <person name="Grosch R.G."/>
            <person name="Puehler A.P."/>
            <person name="Schlueter A.S."/>
        </authorList>
    </citation>
    <scope>NUCLEOTIDE SEQUENCE [LARGE SCALE GENOMIC DNA]</scope>
    <source>
        <strain evidence="6">AG1-IB / isolate 7/3/14</strain>
    </source>
</reference>
<dbReference type="GO" id="GO:0007029">
    <property type="term" value="P:endoplasmic reticulum organization"/>
    <property type="evidence" value="ECO:0007669"/>
    <property type="project" value="TreeGrafter"/>
</dbReference>
<feature type="region of interest" description="Disordered" evidence="4">
    <location>
        <begin position="270"/>
        <end position="289"/>
    </location>
</feature>
<dbReference type="GO" id="GO:0030127">
    <property type="term" value="C:COPII vesicle coat"/>
    <property type="evidence" value="ECO:0007669"/>
    <property type="project" value="TreeGrafter"/>
</dbReference>
<feature type="region of interest" description="Disordered" evidence="4">
    <location>
        <begin position="1"/>
        <end position="20"/>
    </location>
</feature>
<sequence>MTSTAPKAPANPNHVFDPANFADTADAQNLGSSVNLECVPKWLKHPVRFGFGSVLAEVASTSAGGEKKHGKVQIKHVVSGSEVLERAKELIKAEEEEGGMKAFVESRAGKATPKDGLEETVAEASKDLEDPCSTLGPFDSDPKLAQIKLVGYDASPAALDEALAAVRAETYELVVSFAAEATHVPHSPASKGTDVPGAAPSELSDFSSEVDTASTATEPSHFGDEAVGAAAGDFINTLASDNDALPTRPRAALVPHLFYTGESSAAATTGSRASSVASDAPPTPSFPTKSFCMHPKKEDATSALVTRVLITGNLDTAVELCIQAGMAYFDQAGDSTGGYLHVFKGVVQGKKSLAELVRGSEVGEWREMLVVLCQWAEGDAFASLVGELGEWVWSAAEMAKEEKREAARKPERKSKAGESQGENYGVRAKVVQGFVEKATAFSATVGFVDPNLSSATSEDKAYPLAPLFDQFLEYAQILSAQGLVPEAVRYVERLPTGCVDVQWLKGAYEKKVNGTTSASKGDYSSPASTGTYGAPAGGPYGSAGFNPPSTQPTGPYGAPPASTSGPYGAPPAPSGPYGAPPAPAGPYAPPPSTASTIKPTTSPRIRTNSLVSAFLRFQSIPRQAQWSFLQPFLTNPLVRHLELSPSPNGATFLRCTPAPPVGPSAAIMSLFPNSPSPGSPITSGPPGGTGTPQRVMSPSTGLPRGISPQTGPPRAGVNILPPTRPMMLDTMLLLCPMIAVAMDHLHHRAADTLLSLISLTHHRHRAHDLVRPELHKVIRRLPPPEGRLAREHRPLGLRKRHRKRLSILQETESIPQTRI</sequence>
<evidence type="ECO:0000256" key="1">
    <source>
        <dbReference type="ARBA" id="ARBA00022448"/>
    </source>
</evidence>
<dbReference type="GO" id="GO:0090110">
    <property type="term" value="P:COPII-coated vesicle cargo loading"/>
    <property type="evidence" value="ECO:0007669"/>
    <property type="project" value="TreeGrafter"/>
</dbReference>
<evidence type="ECO:0000313" key="5">
    <source>
        <dbReference type="EMBL" id="CCO35015.1"/>
    </source>
</evidence>
<dbReference type="AlphaFoldDB" id="M5C7G5"/>
<dbReference type="PANTHER" id="PTHR13923">
    <property type="entry name" value="SEC31-RELATED PROTEIN"/>
    <property type="match status" value="1"/>
</dbReference>
<keyword evidence="2" id="KW-0853">WD repeat</keyword>
<accession>M5C7G5</accession>
<dbReference type="InterPro" id="IPR040251">
    <property type="entry name" value="SEC31-like"/>
</dbReference>
<feature type="compositionally biased region" description="Pro residues" evidence="4">
    <location>
        <begin position="568"/>
        <end position="592"/>
    </location>
</feature>
<keyword evidence="3" id="KW-0677">Repeat</keyword>
<evidence type="ECO:0000313" key="6">
    <source>
        <dbReference type="Proteomes" id="UP000012065"/>
    </source>
</evidence>